<gene>
    <name evidence="2" type="ORF">Ddye_026520</name>
</gene>
<organism evidence="2 3">
    <name type="scientific">Dipteronia dyeriana</name>
    <dbReference type="NCBI Taxonomy" id="168575"/>
    <lineage>
        <taxon>Eukaryota</taxon>
        <taxon>Viridiplantae</taxon>
        <taxon>Streptophyta</taxon>
        <taxon>Embryophyta</taxon>
        <taxon>Tracheophyta</taxon>
        <taxon>Spermatophyta</taxon>
        <taxon>Magnoliopsida</taxon>
        <taxon>eudicotyledons</taxon>
        <taxon>Gunneridae</taxon>
        <taxon>Pentapetalae</taxon>
        <taxon>rosids</taxon>
        <taxon>malvids</taxon>
        <taxon>Sapindales</taxon>
        <taxon>Sapindaceae</taxon>
        <taxon>Hippocastanoideae</taxon>
        <taxon>Acereae</taxon>
        <taxon>Dipteronia</taxon>
    </lineage>
</organism>
<keyword evidence="3" id="KW-1185">Reference proteome</keyword>
<keyword evidence="1" id="KW-0732">Signal</keyword>
<comment type="caution">
    <text evidence="2">The sequence shown here is derived from an EMBL/GenBank/DDBJ whole genome shotgun (WGS) entry which is preliminary data.</text>
</comment>
<proteinExistence type="predicted"/>
<evidence type="ECO:0000313" key="2">
    <source>
        <dbReference type="EMBL" id="KAK2638725.1"/>
    </source>
</evidence>
<accession>A0AAD9TNF0</accession>
<reference evidence="2" key="1">
    <citation type="journal article" date="2023" name="Plant J.">
        <title>Genome sequences and population genomics provide insights into the demographic history, inbreeding, and mutation load of two 'living fossil' tree species of Dipteronia.</title>
        <authorList>
            <person name="Feng Y."/>
            <person name="Comes H.P."/>
            <person name="Chen J."/>
            <person name="Zhu S."/>
            <person name="Lu R."/>
            <person name="Zhang X."/>
            <person name="Li P."/>
            <person name="Qiu J."/>
            <person name="Olsen K.M."/>
            <person name="Qiu Y."/>
        </authorList>
    </citation>
    <scope>NUCLEOTIDE SEQUENCE</scope>
    <source>
        <strain evidence="2">KIB01</strain>
    </source>
</reference>
<dbReference type="Proteomes" id="UP001280121">
    <property type="component" value="Unassembled WGS sequence"/>
</dbReference>
<feature type="signal peptide" evidence="1">
    <location>
        <begin position="1"/>
        <end position="22"/>
    </location>
</feature>
<feature type="chain" id="PRO_5042279052" evidence="1">
    <location>
        <begin position="23"/>
        <end position="86"/>
    </location>
</feature>
<protein>
    <submittedName>
        <fullName evidence="2">Uncharacterized protein</fullName>
    </submittedName>
</protein>
<sequence length="86" mass="9231">MERVNFVSLVLFIALICHASFSDGCSRKFLNVEKREVASISFKESPNPPSLANAVAATDPAQRVFSVPLTNIGRILRSVPSPGSGN</sequence>
<dbReference type="EMBL" id="JANJYI010000008">
    <property type="protein sequence ID" value="KAK2638725.1"/>
    <property type="molecule type" value="Genomic_DNA"/>
</dbReference>
<name>A0AAD9TNF0_9ROSI</name>
<evidence type="ECO:0000313" key="3">
    <source>
        <dbReference type="Proteomes" id="UP001280121"/>
    </source>
</evidence>
<dbReference type="AlphaFoldDB" id="A0AAD9TNF0"/>
<evidence type="ECO:0000256" key="1">
    <source>
        <dbReference type="SAM" id="SignalP"/>
    </source>
</evidence>